<comment type="subcellular location">
    <subcellularLocation>
        <location evidence="1">Cell membrane</location>
        <topology evidence="1">Multi-pass membrane protein</topology>
    </subcellularLocation>
</comment>
<dbReference type="Pfam" id="PF20730">
    <property type="entry name" value="YetF_N"/>
    <property type="match status" value="1"/>
</dbReference>
<proteinExistence type="inferred from homology"/>
<comment type="caution">
    <text evidence="10">The sequence shown here is derived from an EMBL/GenBank/DDBJ whole genome shotgun (WGS) entry which is preliminary data.</text>
</comment>
<evidence type="ECO:0000313" key="11">
    <source>
        <dbReference type="Proteomes" id="UP001275436"/>
    </source>
</evidence>
<keyword evidence="11" id="KW-1185">Reference proteome</keyword>
<organism evidence="10 11">
    <name type="scientific">Oceanobacillus kimchii</name>
    <dbReference type="NCBI Taxonomy" id="746691"/>
    <lineage>
        <taxon>Bacteria</taxon>
        <taxon>Bacillati</taxon>
        <taxon>Bacillota</taxon>
        <taxon>Bacilli</taxon>
        <taxon>Bacillales</taxon>
        <taxon>Bacillaceae</taxon>
        <taxon>Oceanobacillus</taxon>
    </lineage>
</organism>
<dbReference type="InterPro" id="IPR048454">
    <property type="entry name" value="YetF_N"/>
</dbReference>
<protein>
    <submittedName>
        <fullName evidence="10">UPF0702 transmembrane protein YetF</fullName>
    </submittedName>
</protein>
<evidence type="ECO:0000256" key="4">
    <source>
        <dbReference type="ARBA" id="ARBA00022692"/>
    </source>
</evidence>
<comment type="similarity">
    <text evidence="2">Belongs to the UPF0702 family.</text>
</comment>
<feature type="domain" description="YetF C-terminal" evidence="8">
    <location>
        <begin position="81"/>
        <end position="214"/>
    </location>
</feature>
<dbReference type="PANTHER" id="PTHR34582:SF5">
    <property type="entry name" value="UPF0702 TRANSMEMBRANE PROTEIN YETF"/>
    <property type="match status" value="1"/>
</dbReference>
<dbReference type="Pfam" id="PF04239">
    <property type="entry name" value="DUF421"/>
    <property type="match status" value="1"/>
</dbReference>
<evidence type="ECO:0000259" key="8">
    <source>
        <dbReference type="Pfam" id="PF04239"/>
    </source>
</evidence>
<feature type="transmembrane region" description="Helical" evidence="7">
    <location>
        <begin position="33"/>
        <end position="53"/>
    </location>
</feature>
<gene>
    <name evidence="10" type="primary">yetF</name>
    <name evidence="10" type="ORF">MACH08_14600</name>
</gene>
<sequence length="236" mass="27253">MSGYFSMFFEMVIGFVALFLVTKILGKTQISQITPFDFIAALLLGELVGNALFDQNAGIIDILFVITIYAVIMYTSEIISQKYKHTRHMLEGFPSIVIYNGKLIRDTMKKNKLDINQLQHLLRTKDTFSIQEVEFAVLEANGTLSILKKSDYQMPTRKDLKLSATEVDLSTTLINDGEVIMDNLKEKNLSIEWLSEQIKKEGYERIEDVFYAEYIKDKPLFLLPYLNRNHQKWDAD</sequence>
<dbReference type="RefSeq" id="WP_017796362.1">
    <property type="nucleotide sequence ID" value="NZ_BSKO01000001.1"/>
</dbReference>
<evidence type="ECO:0000256" key="5">
    <source>
        <dbReference type="ARBA" id="ARBA00022989"/>
    </source>
</evidence>
<dbReference type="EMBL" id="BSKO01000001">
    <property type="protein sequence ID" value="GLO65676.1"/>
    <property type="molecule type" value="Genomic_DNA"/>
</dbReference>
<evidence type="ECO:0000259" key="9">
    <source>
        <dbReference type="Pfam" id="PF20730"/>
    </source>
</evidence>
<accession>A0ABQ5TFM8</accession>
<keyword evidence="3" id="KW-1003">Cell membrane</keyword>
<evidence type="ECO:0000313" key="10">
    <source>
        <dbReference type="EMBL" id="GLO65676.1"/>
    </source>
</evidence>
<dbReference type="Gene3D" id="3.30.240.20">
    <property type="entry name" value="bsu07140 like domains"/>
    <property type="match status" value="2"/>
</dbReference>
<dbReference type="InterPro" id="IPR007353">
    <property type="entry name" value="DUF421"/>
</dbReference>
<keyword evidence="6 7" id="KW-0472">Membrane</keyword>
<reference evidence="10 11" key="1">
    <citation type="submission" date="2023-02" db="EMBL/GenBank/DDBJ databases">
        <title>Oceanobacillus kimchii IFOP_LL358 isolated form Alexandrium catenella lab strain.</title>
        <authorList>
            <person name="Gajardo G."/>
            <person name="Ueki S."/>
            <person name="Maruyama F."/>
        </authorList>
    </citation>
    <scope>NUCLEOTIDE SEQUENCE [LARGE SCALE GENOMIC DNA]</scope>
    <source>
        <strain evidence="10 11">IFOP_LL358</strain>
    </source>
</reference>
<dbReference type="Proteomes" id="UP001275436">
    <property type="component" value="Unassembled WGS sequence"/>
</dbReference>
<keyword evidence="5 7" id="KW-1133">Transmembrane helix</keyword>
<name>A0ABQ5TFM8_9BACI</name>
<evidence type="ECO:0000256" key="6">
    <source>
        <dbReference type="ARBA" id="ARBA00023136"/>
    </source>
</evidence>
<feature type="domain" description="YetF-like N-terminal transmembrane" evidence="9">
    <location>
        <begin position="4"/>
        <end position="79"/>
    </location>
</feature>
<feature type="transmembrane region" description="Helical" evidence="7">
    <location>
        <begin position="6"/>
        <end position="26"/>
    </location>
</feature>
<evidence type="ECO:0000256" key="2">
    <source>
        <dbReference type="ARBA" id="ARBA00006448"/>
    </source>
</evidence>
<dbReference type="InterPro" id="IPR023090">
    <property type="entry name" value="UPF0702_alpha/beta_dom_sf"/>
</dbReference>
<feature type="transmembrane region" description="Helical" evidence="7">
    <location>
        <begin position="59"/>
        <end position="79"/>
    </location>
</feature>
<evidence type="ECO:0000256" key="3">
    <source>
        <dbReference type="ARBA" id="ARBA00022475"/>
    </source>
</evidence>
<evidence type="ECO:0000256" key="1">
    <source>
        <dbReference type="ARBA" id="ARBA00004651"/>
    </source>
</evidence>
<dbReference type="PANTHER" id="PTHR34582">
    <property type="entry name" value="UPF0702 TRANSMEMBRANE PROTEIN YCAP"/>
    <property type="match status" value="1"/>
</dbReference>
<keyword evidence="4 7" id="KW-0812">Transmembrane</keyword>
<evidence type="ECO:0000256" key="7">
    <source>
        <dbReference type="SAM" id="Phobius"/>
    </source>
</evidence>